<dbReference type="Proteomes" id="UP000634660">
    <property type="component" value="Unassembled WGS sequence"/>
</dbReference>
<organism evidence="3 4">
    <name type="scientific">Streptomyces subrutilus</name>
    <dbReference type="NCBI Taxonomy" id="36818"/>
    <lineage>
        <taxon>Bacteria</taxon>
        <taxon>Bacillati</taxon>
        <taxon>Actinomycetota</taxon>
        <taxon>Actinomycetes</taxon>
        <taxon>Kitasatosporales</taxon>
        <taxon>Streptomycetaceae</taxon>
        <taxon>Streptomyces</taxon>
    </lineage>
</organism>
<evidence type="ECO:0000313" key="4">
    <source>
        <dbReference type="Proteomes" id="UP000634660"/>
    </source>
</evidence>
<gene>
    <name evidence="3" type="ORF">GCM10010371_06670</name>
</gene>
<reference evidence="3" key="1">
    <citation type="journal article" date="2014" name="Int. J. Syst. Evol. Microbiol.">
        <title>Complete genome sequence of Corynebacterium casei LMG S-19264T (=DSM 44701T), isolated from a smear-ripened cheese.</title>
        <authorList>
            <consortium name="US DOE Joint Genome Institute (JGI-PGF)"/>
            <person name="Walter F."/>
            <person name="Albersmeier A."/>
            <person name="Kalinowski J."/>
            <person name="Ruckert C."/>
        </authorList>
    </citation>
    <scope>NUCLEOTIDE SEQUENCE</scope>
    <source>
        <strain evidence="3">JCM 4834</strain>
    </source>
</reference>
<dbReference type="AlphaFoldDB" id="A0A918QJT0"/>
<feature type="region of interest" description="Disordered" evidence="1">
    <location>
        <begin position="1"/>
        <end position="21"/>
    </location>
</feature>
<comment type="caution">
    <text evidence="3">The sequence shown here is derived from an EMBL/GenBank/DDBJ whole genome shotgun (WGS) entry which is preliminary data.</text>
</comment>
<proteinExistence type="predicted"/>
<feature type="compositionally biased region" description="Basic and acidic residues" evidence="1">
    <location>
        <begin position="1"/>
        <end position="15"/>
    </location>
</feature>
<dbReference type="RefSeq" id="WP_229885914.1">
    <property type="nucleotide sequence ID" value="NZ_BMVX01000002.1"/>
</dbReference>
<dbReference type="InterPro" id="IPR025295">
    <property type="entry name" value="eCIS_core_dom"/>
</dbReference>
<dbReference type="EMBL" id="BMVX01000002">
    <property type="protein sequence ID" value="GGZ49967.1"/>
    <property type="molecule type" value="Genomic_DNA"/>
</dbReference>
<feature type="region of interest" description="Disordered" evidence="1">
    <location>
        <begin position="48"/>
        <end position="72"/>
    </location>
</feature>
<feature type="compositionally biased region" description="Basic and acidic residues" evidence="1">
    <location>
        <begin position="177"/>
        <end position="187"/>
    </location>
</feature>
<feature type="compositionally biased region" description="Basic and acidic residues" evidence="1">
    <location>
        <begin position="200"/>
        <end position="214"/>
    </location>
</feature>
<dbReference type="Pfam" id="PF13699">
    <property type="entry name" value="eCIS_core"/>
    <property type="match status" value="1"/>
</dbReference>
<protein>
    <recommendedName>
        <fullName evidence="2">eCIS core domain-containing protein</fullName>
    </recommendedName>
</protein>
<reference evidence="3" key="2">
    <citation type="submission" date="2020-09" db="EMBL/GenBank/DDBJ databases">
        <authorList>
            <person name="Sun Q."/>
            <person name="Ohkuma M."/>
        </authorList>
    </citation>
    <scope>NUCLEOTIDE SEQUENCE</scope>
    <source>
        <strain evidence="3">JCM 4834</strain>
    </source>
</reference>
<feature type="region of interest" description="Disordered" evidence="1">
    <location>
        <begin position="162"/>
        <end position="223"/>
    </location>
</feature>
<sequence>MVHEHVSEQAPDRRNPAPRAPAPVEAVGLAALQRTAGNAAVVRMLQRAGHPGGPHQHGPGCGHGARGAAGAEEAPVQRSAVHEVLAASGRPLDGALRAEMETRLGADFSDVRIHDDGAARASAAEVGARAYTSGRHVVIGEGGGDKHTLAHELTHVIQQRQGPVAGTDNGSGLKVSDPSDRFEREAEANATRAMAGPAPDGDRHAAGAHGHDGPARSAPSASEPVTVARLISAEAFKESSRASGMRPSDVKKLDKLLETYGRKGRDDYGGRTTVLDQIRTTAQNALTGTLPSERRPAVAKVLDEARAEYAIYSRLDGVLEQPPAQAASNLIGLYEELLPLIQAGGPNSDLSILSTTLSDHLQRRVGTLLGAVTKGSAAGATPAEALAGTAAAGALAGLVANDLNALVAMAADPHAPQETREVLAEVTGLSGIVDLGVGMPGTRRIDDRYRMTHAVNQTEGKVERLGSLAHELTHVAAGESYDNTAILLLCRSDLTEGQMRELAQERAGHAGRLKGLLGGTPVTARQRSLIENKLEYITKKGQLGKYVQGFRATLAAENEEKERMLQRLVDRDGGECASLVEYDTVLTQLLVYLHSWNVPADEPFHREVRRLAQIQRAGRLNAMGPAPAVDA</sequence>
<evidence type="ECO:0000313" key="3">
    <source>
        <dbReference type="EMBL" id="GGZ49967.1"/>
    </source>
</evidence>
<evidence type="ECO:0000256" key="1">
    <source>
        <dbReference type="SAM" id="MobiDB-lite"/>
    </source>
</evidence>
<name>A0A918QJT0_9ACTN</name>
<feature type="domain" description="eCIS core" evidence="2">
    <location>
        <begin position="91"/>
        <end position="162"/>
    </location>
</feature>
<evidence type="ECO:0000259" key="2">
    <source>
        <dbReference type="Pfam" id="PF13699"/>
    </source>
</evidence>
<accession>A0A918QJT0</accession>